<keyword evidence="2" id="KW-1185">Reference proteome</keyword>
<dbReference type="KEGG" id="mac:MA_0980"/>
<dbReference type="GeneID" id="1472870"/>
<dbReference type="OrthoDB" id="316634at2157"/>
<dbReference type="AlphaFoldDB" id="Q8TS27"/>
<proteinExistence type="predicted"/>
<dbReference type="InParanoid" id="Q8TS27"/>
<evidence type="ECO:0000313" key="2">
    <source>
        <dbReference type="Proteomes" id="UP000002487"/>
    </source>
</evidence>
<dbReference type="Proteomes" id="UP000002487">
    <property type="component" value="Chromosome"/>
</dbReference>
<dbReference type="EMBL" id="AE010299">
    <property type="protein sequence ID" value="AAM04412.1"/>
    <property type="molecule type" value="Genomic_DNA"/>
</dbReference>
<gene>
    <name evidence="1" type="ordered locus">MA_0980</name>
</gene>
<dbReference type="RefSeq" id="WP_011021017.1">
    <property type="nucleotide sequence ID" value="NC_003552.1"/>
</dbReference>
<name>Q8TS27_METAC</name>
<protein>
    <submittedName>
        <fullName evidence="1">Uncharacterized protein</fullName>
    </submittedName>
</protein>
<sequence length="465" mass="55034">MPFINLEGEREATTQNSKEYGKKIIEFLNLQGYHLEHDSNIEGIFSDKVFRNPKLDGYKRTVVEVKETKLSLSDTDFLKEFAKYFMSSLKEEFNLFIFVREVANINKWKKIFDLSIQSEEELRHFYDKIKRVTELQDSNYGSFIKFINSTKVYQASYVKLFQKIEQIREDNVYDSGADYLEETENLVFQPEKLDSNCYLVKSFPESICLAELKSQVDLNSYWGNNSSKFHVPFKGILYSIREIPENLLSDYCEINSYRKINFCDIGLESTDKNSLISQLIRTQIIQKASEQGFRLFGKSLYKPHTDFDCAISKIKVENEKLRYLSRIYFKEDGSINFIVHRALKFRTMVLNGHFFVLFDNYRLFSTDGKNIITGEHAKRLNYKFPPTKAFNDPEKSKMYFLLKAIGLQISNSNILDFNQFNYKNQFTFERMIFEMPCKVESGEIFDENFDYEDNYYPKLTDYFEE</sequence>
<reference evidence="1 2" key="1">
    <citation type="journal article" date="2002" name="Genome Res.">
        <title>The genome of Methanosarcina acetivorans reveals extensive metabolic and physiological diversity.</title>
        <authorList>
            <person name="Galagan J.E."/>
            <person name="Nusbaum C."/>
            <person name="Roy A."/>
            <person name="Endrizzi M.G."/>
            <person name="Macdonald P."/>
            <person name="FitzHugh W."/>
            <person name="Calvo S."/>
            <person name="Engels R."/>
            <person name="Smirnov S."/>
            <person name="Atnoor D."/>
            <person name="Brown A."/>
            <person name="Allen N."/>
            <person name="Naylor J."/>
            <person name="Stange-Thomann N."/>
            <person name="DeArellano K."/>
            <person name="Johnson R."/>
            <person name="Linton L."/>
            <person name="McEwan P."/>
            <person name="McKernan K."/>
            <person name="Talamas J."/>
            <person name="Tirrell A."/>
            <person name="Ye W."/>
            <person name="Zimmer A."/>
            <person name="Barber R.D."/>
            <person name="Cann I."/>
            <person name="Graham D.E."/>
            <person name="Grahame D.A."/>
            <person name="Guss A."/>
            <person name="Hedderich R."/>
            <person name="Ingram-Smith C."/>
            <person name="Kuettner C.H."/>
            <person name="Krzycki J.A."/>
            <person name="Leigh J.A."/>
            <person name="Li W."/>
            <person name="Liu J."/>
            <person name="Mukhopadhyay B."/>
            <person name="Reeve J.N."/>
            <person name="Smith K."/>
            <person name="Springer T.A."/>
            <person name="Umayam L.A."/>
            <person name="White O."/>
            <person name="White R.H."/>
            <person name="de Macario E.C."/>
            <person name="Ferry J.G."/>
            <person name="Jarrell K.F."/>
            <person name="Jing H."/>
            <person name="Macario A.J.L."/>
            <person name="Paulsen I."/>
            <person name="Pritchett M."/>
            <person name="Sowers K.R."/>
            <person name="Swanson R.V."/>
            <person name="Zinder S.H."/>
            <person name="Lander E."/>
            <person name="Metcalf W.W."/>
            <person name="Birren B."/>
        </authorList>
    </citation>
    <scope>NUCLEOTIDE SEQUENCE [LARGE SCALE GENOMIC DNA]</scope>
    <source>
        <strain evidence="2">ATCC 35395 / DSM 2834 / JCM 12185 / C2A</strain>
    </source>
</reference>
<dbReference type="HOGENOM" id="CLU_565762_0_0_2"/>
<dbReference type="EnsemblBacteria" id="AAM04412">
    <property type="protein sequence ID" value="AAM04412"/>
    <property type="gene ID" value="MA_0980"/>
</dbReference>
<evidence type="ECO:0000313" key="1">
    <source>
        <dbReference type="EMBL" id="AAM04412.1"/>
    </source>
</evidence>
<accession>Q8TS27</accession>
<organism evidence="1 2">
    <name type="scientific">Methanosarcina acetivorans (strain ATCC 35395 / DSM 2834 / JCM 12185 / C2A)</name>
    <dbReference type="NCBI Taxonomy" id="188937"/>
    <lineage>
        <taxon>Archaea</taxon>
        <taxon>Methanobacteriati</taxon>
        <taxon>Methanobacteriota</taxon>
        <taxon>Stenosarchaea group</taxon>
        <taxon>Methanomicrobia</taxon>
        <taxon>Methanosarcinales</taxon>
        <taxon>Methanosarcinaceae</taxon>
        <taxon>Methanosarcina</taxon>
    </lineage>
</organism>